<keyword evidence="6" id="KW-1185">Reference proteome</keyword>
<feature type="transmembrane region" description="Helical" evidence="3">
    <location>
        <begin position="333"/>
        <end position="354"/>
    </location>
</feature>
<feature type="transmembrane region" description="Helical" evidence="3">
    <location>
        <begin position="201"/>
        <end position="222"/>
    </location>
</feature>
<dbReference type="Gene3D" id="2.40.30.10">
    <property type="entry name" value="Translation factors"/>
    <property type="match status" value="1"/>
</dbReference>
<gene>
    <name evidence="5" type="ORF">PCOR1329_LOCUS67318</name>
</gene>
<feature type="compositionally biased region" description="Polar residues" evidence="2">
    <location>
        <begin position="669"/>
        <end position="680"/>
    </location>
</feature>
<name>A0ABN9WKI2_9DINO</name>
<feature type="domain" description="FAD-binding FR-type" evidence="4">
    <location>
        <begin position="353"/>
        <end position="478"/>
    </location>
</feature>
<dbReference type="InterPro" id="IPR013112">
    <property type="entry name" value="FAD-bd_8"/>
</dbReference>
<evidence type="ECO:0000256" key="3">
    <source>
        <dbReference type="SAM" id="Phobius"/>
    </source>
</evidence>
<feature type="compositionally biased region" description="Basic and acidic residues" evidence="2">
    <location>
        <begin position="84"/>
        <end position="112"/>
    </location>
</feature>
<evidence type="ECO:0000313" key="5">
    <source>
        <dbReference type="EMBL" id="CAK0885817.1"/>
    </source>
</evidence>
<protein>
    <recommendedName>
        <fullName evidence="4">FAD-binding FR-type domain-containing protein</fullName>
    </recommendedName>
</protein>
<evidence type="ECO:0000256" key="1">
    <source>
        <dbReference type="ARBA" id="ARBA00023002"/>
    </source>
</evidence>
<feature type="region of interest" description="Disordered" evidence="2">
    <location>
        <begin position="629"/>
        <end position="717"/>
    </location>
</feature>
<dbReference type="InterPro" id="IPR000778">
    <property type="entry name" value="Cyt_b245_heavy_chain"/>
</dbReference>
<feature type="transmembrane region" description="Helical" evidence="3">
    <location>
        <begin position="274"/>
        <end position="298"/>
    </location>
</feature>
<evidence type="ECO:0000259" key="4">
    <source>
        <dbReference type="PROSITE" id="PS51384"/>
    </source>
</evidence>
<dbReference type="InterPro" id="IPR017927">
    <property type="entry name" value="FAD-bd_FR_type"/>
</dbReference>
<keyword evidence="1" id="KW-0560">Oxidoreductase</keyword>
<dbReference type="InterPro" id="IPR050369">
    <property type="entry name" value="RBOH/FRE"/>
</dbReference>
<feature type="transmembrane region" description="Helical" evidence="3">
    <location>
        <begin position="310"/>
        <end position="327"/>
    </location>
</feature>
<dbReference type="Pfam" id="PF08022">
    <property type="entry name" value="FAD_binding_8"/>
    <property type="match status" value="1"/>
</dbReference>
<comment type="caution">
    <text evidence="5">The sequence shown here is derived from an EMBL/GenBank/DDBJ whole genome shotgun (WGS) entry which is preliminary data.</text>
</comment>
<dbReference type="PRINTS" id="PR00466">
    <property type="entry name" value="GP91PHOX"/>
</dbReference>
<dbReference type="PROSITE" id="PS51384">
    <property type="entry name" value="FAD_FR"/>
    <property type="match status" value="1"/>
</dbReference>
<dbReference type="EMBL" id="CAUYUJ010018720">
    <property type="protein sequence ID" value="CAK0885817.1"/>
    <property type="molecule type" value="Genomic_DNA"/>
</dbReference>
<dbReference type="Gene3D" id="3.40.50.80">
    <property type="entry name" value="Nucleotide-binding domain of ferredoxin-NADP reductase (FNR) module"/>
    <property type="match status" value="1"/>
</dbReference>
<keyword evidence="3" id="KW-0472">Membrane</keyword>
<organism evidence="5 6">
    <name type="scientific">Prorocentrum cordatum</name>
    <dbReference type="NCBI Taxonomy" id="2364126"/>
    <lineage>
        <taxon>Eukaryota</taxon>
        <taxon>Sar</taxon>
        <taxon>Alveolata</taxon>
        <taxon>Dinophyceae</taxon>
        <taxon>Prorocentrales</taxon>
        <taxon>Prorocentraceae</taxon>
        <taxon>Prorocentrum</taxon>
    </lineage>
</organism>
<dbReference type="Proteomes" id="UP001189429">
    <property type="component" value="Unassembled WGS sequence"/>
</dbReference>
<accession>A0ABN9WKI2</accession>
<keyword evidence="3" id="KW-0812">Transmembrane</keyword>
<evidence type="ECO:0000313" key="6">
    <source>
        <dbReference type="Proteomes" id="UP001189429"/>
    </source>
</evidence>
<dbReference type="InterPro" id="IPR017938">
    <property type="entry name" value="Riboflavin_synthase-like_b-brl"/>
</dbReference>
<dbReference type="CDD" id="cd06186">
    <property type="entry name" value="NOX_Duox_like_FAD_NADP"/>
    <property type="match status" value="1"/>
</dbReference>
<keyword evidence="3" id="KW-1133">Transmembrane helix</keyword>
<dbReference type="SUPFAM" id="SSF63380">
    <property type="entry name" value="Riboflavin synthase domain-like"/>
    <property type="match status" value="1"/>
</dbReference>
<feature type="region of interest" description="Disordered" evidence="2">
    <location>
        <begin position="55"/>
        <end position="112"/>
    </location>
</feature>
<dbReference type="InterPro" id="IPR013121">
    <property type="entry name" value="Fe_red_NAD-bd_6"/>
</dbReference>
<sequence length="840" mass="90690">MTVVGPVRSLCQHAEVQQSSHGSGEELGGLNRATFVDKRWENAVAYLRANGLATQEEDGGFAPGQEAHHQRPGAGRRPGGRGPEVPRHGRREGSERQARRRDGGLGRSGGRDHAEALQVGACPAPGGSLLRLRDLGGLRQVRRDLGPLHLAHHLRAGGGDGHRDHHWSDVLDYGKTLMKQFYRVLDVNSKMLMVLDGHKDVHIFLARCLVVTAAVHVVAHLLSTVPALRYGSAAELNAVIACASRDAKLANMPSFAWLQWPACPLSTGQMGWSVLFQSTPGVSGLVLVALLLLLGWTGRARARHSDFDRFWYAHNAVLLAWPVTMFVHGSNQWIGVGFPLVAFTATLPIGLYLVDRVGRLLRFYVFGGAVGIAHAVIRPGKGGGPSGALTNLAITKPTGLWTFAPGMYAFVNMPDYAPNQWHPFTICSGKYDEHVEFIIAGVGDWTQELASRCLDAQDGSAPLPRVRLDGPYAAPAQSALSRPILVAVGAGVGITPFLSLMSSLISLIEDSSEAEERALPLKEAHFFWMTRSVDEFLFGRKHFTRIAQSDRLRQKVHLHLHTTAREAEGDAAAYLFRQAVKRQSRADRAAFREEFDAQRVLTAPQLPWCWVNRSELDVLWLSDLTTASHDEGEAGAPEPAAEERPPDAMPSARSPGRSAPPPLEASPRADSQQTSLTSAPNGHALAQPPQRSPPLATPSSANSAPAQRMRAAPSQDWAEGLLRSRSRFRADSCASRALRSAASLGRLGGADSAASPGGGAAPAEPLVPVAFGRPDFEAELRAIGRHWGCQEKVHIYVCGNDAIVKGLRGTAEVLNAEARANAKKALPSSQKFVVTYERFG</sequence>
<proteinExistence type="predicted"/>
<dbReference type="PANTHER" id="PTHR11972:SF153">
    <property type="entry name" value="SUPEROXIDE-GENERATING NADPH OXIDASE HEAVY CHAIN SUBUNIT A"/>
    <property type="match status" value="1"/>
</dbReference>
<dbReference type="Pfam" id="PF08030">
    <property type="entry name" value="NAD_binding_6"/>
    <property type="match status" value="1"/>
</dbReference>
<dbReference type="PANTHER" id="PTHR11972">
    <property type="entry name" value="NADPH OXIDASE"/>
    <property type="match status" value="1"/>
</dbReference>
<evidence type="ECO:0000256" key="2">
    <source>
        <dbReference type="SAM" id="MobiDB-lite"/>
    </source>
</evidence>
<reference evidence="5" key="1">
    <citation type="submission" date="2023-10" db="EMBL/GenBank/DDBJ databases">
        <authorList>
            <person name="Chen Y."/>
            <person name="Shah S."/>
            <person name="Dougan E. K."/>
            <person name="Thang M."/>
            <person name="Chan C."/>
        </authorList>
    </citation>
    <scope>NUCLEOTIDE SEQUENCE [LARGE SCALE GENOMIC DNA]</scope>
</reference>
<dbReference type="InterPro" id="IPR039261">
    <property type="entry name" value="FNR_nucleotide-bd"/>
</dbReference>
<dbReference type="SUPFAM" id="SSF52343">
    <property type="entry name" value="Ferredoxin reductase-like, C-terminal NADP-linked domain"/>
    <property type="match status" value="1"/>
</dbReference>